<accession>A0ABR4GEJ6</accession>
<dbReference type="EMBL" id="JBFTWV010000019">
    <property type="protein sequence ID" value="KAL2797451.1"/>
    <property type="molecule type" value="Genomic_DNA"/>
</dbReference>
<evidence type="ECO:0000256" key="2">
    <source>
        <dbReference type="ARBA" id="ARBA00022833"/>
    </source>
</evidence>
<dbReference type="InterPro" id="IPR051089">
    <property type="entry name" value="prtT"/>
</dbReference>
<keyword evidence="2" id="KW-0862">Zinc</keyword>
<keyword evidence="4" id="KW-0238">DNA-binding</keyword>
<feature type="domain" description="Zn(2)-C6 fungal-type" evidence="8">
    <location>
        <begin position="10"/>
        <end position="45"/>
    </location>
</feature>
<dbReference type="Proteomes" id="UP001610563">
    <property type="component" value="Unassembled WGS sequence"/>
</dbReference>
<dbReference type="Gene3D" id="4.10.240.10">
    <property type="entry name" value="Zn(2)-C6 fungal-type DNA-binding domain"/>
    <property type="match status" value="1"/>
</dbReference>
<reference evidence="9 10" key="1">
    <citation type="submission" date="2024-07" db="EMBL/GenBank/DDBJ databases">
        <title>Section-level genome sequencing and comparative genomics of Aspergillus sections Usti and Cavernicolus.</title>
        <authorList>
            <consortium name="Lawrence Berkeley National Laboratory"/>
            <person name="Nybo J.L."/>
            <person name="Vesth T.C."/>
            <person name="Theobald S."/>
            <person name="Frisvad J.C."/>
            <person name="Larsen T.O."/>
            <person name="Kjaerboelling I."/>
            <person name="Rothschild-Mancinelli K."/>
            <person name="Lyhne E.K."/>
            <person name="Kogle M.E."/>
            <person name="Barry K."/>
            <person name="Clum A."/>
            <person name="Na H."/>
            <person name="Ledsgaard L."/>
            <person name="Lin J."/>
            <person name="Lipzen A."/>
            <person name="Kuo A."/>
            <person name="Riley R."/>
            <person name="Mondo S."/>
            <person name="Labutti K."/>
            <person name="Haridas S."/>
            <person name="Pangalinan J."/>
            <person name="Salamov A.A."/>
            <person name="Simmons B.A."/>
            <person name="Magnuson J.K."/>
            <person name="Chen J."/>
            <person name="Drula E."/>
            <person name="Henrissat B."/>
            <person name="Wiebenga A."/>
            <person name="Lubbers R.J."/>
            <person name="Gomes A.C."/>
            <person name="Makela M.R."/>
            <person name="Stajich J."/>
            <person name="Grigoriev I.V."/>
            <person name="Mortensen U.H."/>
            <person name="De Vries R.P."/>
            <person name="Baker S.E."/>
            <person name="Andersen M.R."/>
        </authorList>
    </citation>
    <scope>NUCLEOTIDE SEQUENCE [LARGE SCALE GENOMIC DNA]</scope>
    <source>
        <strain evidence="9 10">CBS 209.92</strain>
    </source>
</reference>
<keyword evidence="5" id="KW-0804">Transcription</keyword>
<dbReference type="InterPro" id="IPR001138">
    <property type="entry name" value="Zn2Cys6_DnaBD"/>
</dbReference>
<sequence>MHRRQPPRRYACTRCVQLKVKCVPSDIGQCQRCIRLGHPTCVFPKDMRGNKASKSPQTPTPSIPSQGREDEFIFHEQITPQLAEELLDRYRKHKMPQFPFVIIPSTTDLATLRQESPFLLLCILTACLEHNPPLQDSLELIVRKEIASRVVVGIERNMDLLQGLLVHIAWQHYHWRTYHTHMYMLLPIATMIVVDLGLDREDNFRMQPISVEDQELEQAGGNGQVQSAAGQRALLGCYYQCSKSSIFRRQLYMRHTKWIGRCAESLARKPEYPTDAHLKVYLDARSISKESNLLLDEKQGADFFESWKRIFDRISHQQVETEALCSSLTSDNDWSLRLELGGLPALVLGHALRQTSHVFSLRDTNQLSVLTKSAHTIIDMFLTIPPSVAVCLPSSAYGTIWYCLLILAKLSLLFPPAEGRAFGVDYPTMRTASLGVKAKLQSLSIGDDVWRNSVAVQNKMLLWPERAGSDAPSLFHSPRKQSVSAGHKVPSPPIAKCFKEICEHQKQQNDLTTPSEIQAASIDAPCDIPDDIPDDMDSNLWQQMLDNFTWFGPGIDNDLSFMDFGNAP</sequence>
<comment type="caution">
    <text evidence="9">The sequence shown here is derived from an EMBL/GenBank/DDBJ whole genome shotgun (WGS) entry which is preliminary data.</text>
</comment>
<organism evidence="9 10">
    <name type="scientific">Aspergillus keveii</name>
    <dbReference type="NCBI Taxonomy" id="714993"/>
    <lineage>
        <taxon>Eukaryota</taxon>
        <taxon>Fungi</taxon>
        <taxon>Dikarya</taxon>
        <taxon>Ascomycota</taxon>
        <taxon>Pezizomycotina</taxon>
        <taxon>Eurotiomycetes</taxon>
        <taxon>Eurotiomycetidae</taxon>
        <taxon>Eurotiales</taxon>
        <taxon>Aspergillaceae</taxon>
        <taxon>Aspergillus</taxon>
        <taxon>Aspergillus subgen. Nidulantes</taxon>
    </lineage>
</organism>
<evidence type="ECO:0000256" key="1">
    <source>
        <dbReference type="ARBA" id="ARBA00004123"/>
    </source>
</evidence>
<feature type="region of interest" description="Disordered" evidence="7">
    <location>
        <begin position="47"/>
        <end position="66"/>
    </location>
</feature>
<evidence type="ECO:0000259" key="8">
    <source>
        <dbReference type="Pfam" id="PF00172"/>
    </source>
</evidence>
<evidence type="ECO:0000256" key="3">
    <source>
        <dbReference type="ARBA" id="ARBA00023015"/>
    </source>
</evidence>
<evidence type="ECO:0000313" key="9">
    <source>
        <dbReference type="EMBL" id="KAL2797451.1"/>
    </source>
</evidence>
<evidence type="ECO:0000256" key="7">
    <source>
        <dbReference type="SAM" id="MobiDB-lite"/>
    </source>
</evidence>
<dbReference type="InterPro" id="IPR036864">
    <property type="entry name" value="Zn2-C6_fun-type_DNA-bd_sf"/>
</dbReference>
<dbReference type="SUPFAM" id="SSF57701">
    <property type="entry name" value="Zn2/Cys6 DNA-binding domain"/>
    <property type="match status" value="1"/>
</dbReference>
<proteinExistence type="predicted"/>
<dbReference type="PANTHER" id="PTHR31845:SF10">
    <property type="entry name" value="ZN(II)2CYS6 TRANSCRIPTION FACTOR (EUROFUNG)"/>
    <property type="match status" value="1"/>
</dbReference>
<dbReference type="PANTHER" id="PTHR31845">
    <property type="entry name" value="FINGER DOMAIN PROTEIN, PUTATIVE-RELATED"/>
    <property type="match status" value="1"/>
</dbReference>
<evidence type="ECO:0000256" key="6">
    <source>
        <dbReference type="ARBA" id="ARBA00023242"/>
    </source>
</evidence>
<dbReference type="CDD" id="cd12148">
    <property type="entry name" value="fungal_TF_MHR"/>
    <property type="match status" value="1"/>
</dbReference>
<gene>
    <name evidence="9" type="ORF">BJX66DRAFT_92878</name>
</gene>
<keyword evidence="6" id="KW-0539">Nucleus</keyword>
<keyword evidence="3" id="KW-0805">Transcription regulation</keyword>
<dbReference type="Pfam" id="PF00172">
    <property type="entry name" value="Zn_clus"/>
    <property type="match status" value="1"/>
</dbReference>
<protein>
    <recommendedName>
        <fullName evidence="8">Zn(2)-C6 fungal-type domain-containing protein</fullName>
    </recommendedName>
</protein>
<dbReference type="CDD" id="cd00067">
    <property type="entry name" value="GAL4"/>
    <property type="match status" value="1"/>
</dbReference>
<name>A0ABR4GEJ6_9EURO</name>
<evidence type="ECO:0000256" key="5">
    <source>
        <dbReference type="ARBA" id="ARBA00023163"/>
    </source>
</evidence>
<keyword evidence="10" id="KW-1185">Reference proteome</keyword>
<evidence type="ECO:0000256" key="4">
    <source>
        <dbReference type="ARBA" id="ARBA00023125"/>
    </source>
</evidence>
<comment type="subcellular location">
    <subcellularLocation>
        <location evidence="1">Nucleus</location>
    </subcellularLocation>
</comment>
<evidence type="ECO:0000313" key="10">
    <source>
        <dbReference type="Proteomes" id="UP001610563"/>
    </source>
</evidence>